<reference evidence="3" key="1">
    <citation type="submission" date="2018-05" db="EMBL/GenBank/DDBJ databases">
        <authorList>
            <person name="Lanie J.A."/>
            <person name="Ng W.-L."/>
            <person name="Kazmierczak K.M."/>
            <person name="Andrzejewski T.M."/>
            <person name="Davidsen T.M."/>
            <person name="Wayne K.J."/>
            <person name="Tettelin H."/>
            <person name="Glass J.I."/>
            <person name="Rusch D."/>
            <person name="Podicherti R."/>
            <person name="Tsui H.-C.T."/>
            <person name="Winkler M.E."/>
        </authorList>
    </citation>
    <scope>NUCLEOTIDE SEQUENCE</scope>
</reference>
<dbReference type="SUPFAM" id="SSF51703">
    <property type="entry name" value="Cobalamin (vitamin B12)-dependent enzymes"/>
    <property type="match status" value="1"/>
</dbReference>
<accession>A0A381RDY2</accession>
<dbReference type="Pfam" id="PF01642">
    <property type="entry name" value="MM_CoA_mutase"/>
    <property type="match status" value="1"/>
</dbReference>
<dbReference type="GO" id="GO:0004494">
    <property type="term" value="F:methylmalonyl-CoA mutase activity"/>
    <property type="evidence" value="ECO:0007669"/>
    <property type="project" value="InterPro"/>
</dbReference>
<dbReference type="Gene3D" id="3.20.20.240">
    <property type="entry name" value="Methylmalonyl-CoA mutase"/>
    <property type="match status" value="1"/>
</dbReference>
<dbReference type="InterPro" id="IPR006098">
    <property type="entry name" value="MMCoA_mutase_a_cat"/>
</dbReference>
<dbReference type="InterPro" id="IPR006099">
    <property type="entry name" value="MeMalonylCoA_mutase_a/b_cat"/>
</dbReference>
<dbReference type="GO" id="GO:0031419">
    <property type="term" value="F:cobalamin binding"/>
    <property type="evidence" value="ECO:0007669"/>
    <property type="project" value="InterPro"/>
</dbReference>
<evidence type="ECO:0000259" key="2">
    <source>
        <dbReference type="Pfam" id="PF01642"/>
    </source>
</evidence>
<proteinExistence type="predicted"/>
<gene>
    <name evidence="3" type="ORF">METZ01_LOCUS42744</name>
</gene>
<organism evidence="3">
    <name type="scientific">marine metagenome</name>
    <dbReference type="NCBI Taxonomy" id="408172"/>
    <lineage>
        <taxon>unclassified sequences</taxon>
        <taxon>metagenomes</taxon>
        <taxon>ecological metagenomes</taxon>
    </lineage>
</organism>
<keyword evidence="1" id="KW-0413">Isomerase</keyword>
<sequence>MSKPTKISKRQLRLWDEEALEAISASSDSWRQRYDSETSLAEPSQTAPGRASGVTKVQALHTPTDIDGWSFNDELGFPGEYPLTRGIYPSMYRGRLWTMRQYAGFATAEATNKRFRYLLDRGQTGLSTAFDLPTQIGYDSDHPMALGEVGRVGVAIDSVRDMEVLFDDIDISKVTTSMTINATAGTLLTLYCALADRRGVVLEKLGGTVQNDILKEYIARGTYIYPPAASLRLVTDTFRFCAERVPRWNTISISGYHIREAGSTAVQEIAFTLGNAIAYTEAGLSAGLAVDDFAPRLSFFFNAHNHLFEEVAKFRAARRLWARIMKERFGAANPKAWRMRFHAQTAGSTLTAHQPFNNVVRVAVQALAATLGGCQSLHTNGMDEALALPTERSARTALRTQQLLAYEHGAGDVIDPLGGSFTIEKLTTDLEEEAAALIGEIDKLGGMVTAIETGYVQRQIEKAAYDHQLAIESGERPVVGINCFEEEERSDPQITVHEIPEGVEQRKAEDLEAWRAERDSDAVATSLDALHVSASSDTNVVEAIFEAVKQGATLGEVADRLRDAFGEYRDPSCTT</sequence>
<dbReference type="EMBL" id="UINC01001848">
    <property type="protein sequence ID" value="SUZ89890.1"/>
    <property type="molecule type" value="Genomic_DNA"/>
</dbReference>
<evidence type="ECO:0000313" key="3">
    <source>
        <dbReference type="EMBL" id="SUZ89890.1"/>
    </source>
</evidence>
<name>A0A381RDY2_9ZZZZ</name>
<dbReference type="InterPro" id="IPR016176">
    <property type="entry name" value="Cbl-dep_enz_cat"/>
</dbReference>
<dbReference type="AlphaFoldDB" id="A0A381RDY2"/>
<protein>
    <recommendedName>
        <fullName evidence="2">Methylmalonyl-CoA mutase alpha/beta chain catalytic domain-containing protein</fullName>
    </recommendedName>
</protein>
<evidence type="ECO:0000256" key="1">
    <source>
        <dbReference type="ARBA" id="ARBA00023235"/>
    </source>
</evidence>
<dbReference type="PANTHER" id="PTHR48101">
    <property type="entry name" value="METHYLMALONYL-COA MUTASE, MITOCHONDRIAL-RELATED"/>
    <property type="match status" value="1"/>
</dbReference>
<dbReference type="NCBIfam" id="TIGR00641">
    <property type="entry name" value="acid_CoA_mut_N"/>
    <property type="match status" value="1"/>
</dbReference>
<feature type="domain" description="Methylmalonyl-CoA mutase alpha/beta chain catalytic" evidence="2">
    <location>
        <begin position="55"/>
        <end position="567"/>
    </location>
</feature>
<dbReference type="PANTHER" id="PTHR48101:SF1">
    <property type="entry name" value="METHYLMALONYL-COA MUTASE, LARGE SUBUNIT"/>
    <property type="match status" value="1"/>
</dbReference>